<name>A0A3D9C7L0_9FLAO</name>
<dbReference type="InterPro" id="IPR028185">
    <property type="entry name" value="Imm70"/>
</dbReference>
<gene>
    <name evidence="1" type="ORF">DRF65_16115</name>
</gene>
<evidence type="ECO:0000313" key="2">
    <source>
        <dbReference type="Proteomes" id="UP000256686"/>
    </source>
</evidence>
<sequence>MIGFRIDSEMYIIGEGDFLVSLVSTIYVKLENYDWGKKYPILMNDLYADGCIKRDKIGAAREELARLIEELKLLSPLDVIWNYEDLSVSIPDNYIKIVEKFGFTDLSQCFITDEDYDLLEVLQAALDTAEKRHADLSISVLHE</sequence>
<proteinExistence type="predicted"/>
<dbReference type="RefSeq" id="WP_115971787.1">
    <property type="nucleotide sequence ID" value="NZ_QNVT01000015.1"/>
</dbReference>
<evidence type="ECO:0000313" key="1">
    <source>
        <dbReference type="EMBL" id="REC61461.1"/>
    </source>
</evidence>
<keyword evidence="2" id="KW-1185">Reference proteome</keyword>
<dbReference type="Proteomes" id="UP000256686">
    <property type="component" value="Unassembled WGS sequence"/>
</dbReference>
<accession>A0A3D9C7L0</accession>
<reference evidence="2" key="1">
    <citation type="submission" date="2018-06" db="EMBL/GenBank/DDBJ databases">
        <authorList>
            <person name="Lum Nde A."/>
            <person name="Hugo C."/>
        </authorList>
    </citation>
    <scope>NUCLEOTIDE SEQUENCE [LARGE SCALE GENOMIC DNA]</scope>
    <source>
        <strain evidence="2">1_F178</strain>
    </source>
</reference>
<comment type="caution">
    <text evidence="1">The sequence shown here is derived from an EMBL/GenBank/DDBJ whole genome shotgun (WGS) entry which is preliminary data.</text>
</comment>
<protein>
    <submittedName>
        <fullName evidence="1">Uncharacterized protein</fullName>
    </submittedName>
</protein>
<dbReference type="EMBL" id="QNVT01000015">
    <property type="protein sequence ID" value="REC61461.1"/>
    <property type="molecule type" value="Genomic_DNA"/>
</dbReference>
<dbReference type="AlphaFoldDB" id="A0A3D9C7L0"/>
<dbReference type="Pfam" id="PF15601">
    <property type="entry name" value="Imm70"/>
    <property type="match status" value="1"/>
</dbReference>
<organism evidence="1 2">
    <name type="scientific">Chryseobacterium pennae</name>
    <dbReference type="NCBI Taxonomy" id="2258962"/>
    <lineage>
        <taxon>Bacteria</taxon>
        <taxon>Pseudomonadati</taxon>
        <taxon>Bacteroidota</taxon>
        <taxon>Flavobacteriia</taxon>
        <taxon>Flavobacteriales</taxon>
        <taxon>Weeksellaceae</taxon>
        <taxon>Chryseobacterium group</taxon>
        <taxon>Chryseobacterium</taxon>
    </lineage>
</organism>